<dbReference type="SUPFAM" id="SSF52833">
    <property type="entry name" value="Thioredoxin-like"/>
    <property type="match status" value="1"/>
</dbReference>
<sequence>MTSQRIHNFGSPLSKSALRVISINIEGFSQDKADILSDLCRNTQCDILCVQETHRDANQSRPHILGLSLIAEICHPKHGNAVFAAPGVSITSAQCVSTDSGVEIITVVTGFCSVTSVYKPPGSPFLFEATDNFNCQQIKVVVGDFNSHSLNWGYRSTNADGQAVEDWAELNDLTLIHSPKDPPSFNSGRWKRGYNPDLIYVSSNISSQCKKLVCQPIPRTQHRPIMCTIEPIVRPITVPFKRRFNYGKANWEQYSESINTALSNLPPMPQNYDRFVDIVTTTARKYIPRGCRTSYIPGLSKESTELLKRYEQSFDRDPFSEDTLELGIKTRAMDLEDNAMGLTQEQTDKILQFQDLTGIEDMSICRDVLQRHQWDLEVAIQEQLNIREGRPSVFATEARAPPVVHDHIAQQVFTDEAPEGPGGVRGLFRYVVNFVVSMCYSTITSVLNLLLSFVRNDDRRLVTDPLGDVMGFINSYTSRFNPHPVFYQGTYAQALNDAKNELRFLVVYLHSESAAETQNFCRTTLADNEVIQYINTHALFWGCSVESAEGWRVAQSVGGRRYPLLCVVCVRDHRMTVVARSEGSCSPAQLLQRLRHVVADNEPHLAAARADRVEREMTARLRAAQDEAYAESLAADQEKERRRAAERAARDLRAQQDLQRRQQEERHKLDLVAARAAMAARLPPEPAPGRGTVVLLIRLPGGERLTRRFTLTHTTQDLYDFVFSHPQSPEDFEITTNFPKRVLARGASNLLDVGLKDRDVLFVNDVNA</sequence>
<feature type="region of interest" description="Disordered" evidence="3">
    <location>
        <begin position="630"/>
        <end position="666"/>
    </location>
</feature>
<evidence type="ECO:0000313" key="5">
    <source>
        <dbReference type="EMBL" id="PZC74468.1"/>
    </source>
</evidence>
<dbReference type="Pfam" id="PF21021">
    <property type="entry name" value="FAF1"/>
    <property type="match status" value="1"/>
</dbReference>
<dbReference type="InterPro" id="IPR054109">
    <property type="entry name" value="UBA_8"/>
</dbReference>
<feature type="compositionally biased region" description="Basic and acidic residues" evidence="3">
    <location>
        <begin position="636"/>
        <end position="666"/>
    </location>
</feature>
<keyword evidence="6" id="KW-1185">Reference proteome</keyword>
<dbReference type="PANTHER" id="PTHR36688:SF1">
    <property type="entry name" value="ENDONUCLEASE_EXONUCLEASE_PHOSPHATASE DOMAIN-CONTAINING PROTEIN"/>
    <property type="match status" value="1"/>
</dbReference>
<dbReference type="GO" id="GO:0003824">
    <property type="term" value="F:catalytic activity"/>
    <property type="evidence" value="ECO:0007669"/>
    <property type="project" value="InterPro"/>
</dbReference>
<protein>
    <recommendedName>
        <fullName evidence="4">UBX domain-containing protein</fullName>
    </recommendedName>
</protein>
<dbReference type="GO" id="GO:0005737">
    <property type="term" value="C:cytoplasm"/>
    <property type="evidence" value="ECO:0007669"/>
    <property type="project" value="UniProtKB-SubCell"/>
</dbReference>
<feature type="domain" description="UBX" evidence="4">
    <location>
        <begin position="688"/>
        <end position="763"/>
    </location>
</feature>
<dbReference type="AlphaFoldDB" id="A0A2W1BHY7"/>
<dbReference type="Pfam" id="PF00789">
    <property type="entry name" value="UBX"/>
    <property type="match status" value="1"/>
</dbReference>
<dbReference type="Gene3D" id="3.10.20.90">
    <property type="entry name" value="Phosphatidylinositol 3-kinase Catalytic Subunit, Chain A, domain 1"/>
    <property type="match status" value="1"/>
</dbReference>
<dbReference type="Pfam" id="PF14529">
    <property type="entry name" value="Exo_endo_phos_2"/>
    <property type="match status" value="1"/>
</dbReference>
<dbReference type="InterPro" id="IPR052560">
    <property type="entry name" value="RdDP_mobile_element"/>
</dbReference>
<dbReference type="InterPro" id="IPR005135">
    <property type="entry name" value="Endo/exonuclease/phosphatase"/>
</dbReference>
<dbReference type="PROSITE" id="PS50033">
    <property type="entry name" value="UBX"/>
    <property type="match status" value="1"/>
</dbReference>
<organism evidence="5 6">
    <name type="scientific">Helicoverpa armigera</name>
    <name type="common">Cotton bollworm</name>
    <name type="synonym">Heliothis armigera</name>
    <dbReference type="NCBI Taxonomy" id="29058"/>
    <lineage>
        <taxon>Eukaryota</taxon>
        <taxon>Metazoa</taxon>
        <taxon>Ecdysozoa</taxon>
        <taxon>Arthropoda</taxon>
        <taxon>Hexapoda</taxon>
        <taxon>Insecta</taxon>
        <taxon>Pterygota</taxon>
        <taxon>Neoptera</taxon>
        <taxon>Endopterygota</taxon>
        <taxon>Lepidoptera</taxon>
        <taxon>Glossata</taxon>
        <taxon>Ditrysia</taxon>
        <taxon>Noctuoidea</taxon>
        <taxon>Noctuidae</taxon>
        <taxon>Heliothinae</taxon>
        <taxon>Helicoverpa</taxon>
    </lineage>
</organism>
<dbReference type="CDD" id="cd14414">
    <property type="entry name" value="UBA_FAF2"/>
    <property type="match status" value="1"/>
</dbReference>
<dbReference type="Proteomes" id="UP000249218">
    <property type="component" value="Unassembled WGS sequence"/>
</dbReference>
<dbReference type="SMART" id="SM00166">
    <property type="entry name" value="UBX"/>
    <property type="match status" value="1"/>
</dbReference>
<dbReference type="SUPFAM" id="SSF56219">
    <property type="entry name" value="DNase I-like"/>
    <property type="match status" value="1"/>
</dbReference>
<dbReference type="InterPro" id="IPR001012">
    <property type="entry name" value="UBX_dom"/>
</dbReference>
<dbReference type="SMART" id="SM00594">
    <property type="entry name" value="UAS"/>
    <property type="match status" value="1"/>
</dbReference>
<keyword evidence="2" id="KW-0963">Cytoplasm</keyword>
<comment type="subcellular location">
    <subcellularLocation>
        <location evidence="1">Cytoplasm</location>
    </subcellularLocation>
</comment>
<dbReference type="InterPro" id="IPR029071">
    <property type="entry name" value="Ubiquitin-like_domsf"/>
</dbReference>
<dbReference type="EMBL" id="KZ150048">
    <property type="protein sequence ID" value="PZC74468.1"/>
    <property type="molecule type" value="Genomic_DNA"/>
</dbReference>
<dbReference type="SUPFAM" id="SSF54236">
    <property type="entry name" value="Ubiquitin-like"/>
    <property type="match status" value="1"/>
</dbReference>
<dbReference type="Pfam" id="PF22566">
    <property type="entry name" value="UBA_8"/>
    <property type="match status" value="1"/>
</dbReference>
<name>A0A2W1BHY7_HELAM</name>
<dbReference type="InterPro" id="IPR036691">
    <property type="entry name" value="Endo/exonu/phosph_ase_sf"/>
</dbReference>
<dbReference type="OrthoDB" id="1026733at2759"/>
<dbReference type="Gene3D" id="3.60.10.10">
    <property type="entry name" value="Endonuclease/exonuclease/phosphatase"/>
    <property type="match status" value="1"/>
</dbReference>
<evidence type="ECO:0000259" key="4">
    <source>
        <dbReference type="PROSITE" id="PS50033"/>
    </source>
</evidence>
<dbReference type="Gene3D" id="3.40.30.10">
    <property type="entry name" value="Glutaredoxin"/>
    <property type="match status" value="1"/>
</dbReference>
<evidence type="ECO:0000256" key="3">
    <source>
        <dbReference type="SAM" id="MobiDB-lite"/>
    </source>
</evidence>
<evidence type="ECO:0000313" key="6">
    <source>
        <dbReference type="Proteomes" id="UP000249218"/>
    </source>
</evidence>
<reference evidence="5 6" key="1">
    <citation type="journal article" date="2017" name="BMC Biol.">
        <title>Genomic innovations, transcriptional plasticity and gene loss underlying the evolution and divergence of two highly polyphagous and invasive Helicoverpa pest species.</title>
        <authorList>
            <person name="Pearce S.L."/>
            <person name="Clarke D.F."/>
            <person name="East P.D."/>
            <person name="Elfekih S."/>
            <person name="Gordon K.H."/>
            <person name="Jermiin L.S."/>
            <person name="McGaughran A."/>
            <person name="Oakeshott J.G."/>
            <person name="Papanikolaou A."/>
            <person name="Perera O.P."/>
            <person name="Rane R.V."/>
            <person name="Richards S."/>
            <person name="Tay W.T."/>
            <person name="Walsh T.K."/>
            <person name="Anderson A."/>
            <person name="Anderson C.J."/>
            <person name="Asgari S."/>
            <person name="Board P.G."/>
            <person name="Bretschneider A."/>
            <person name="Campbell P.M."/>
            <person name="Chertemps T."/>
            <person name="Christeller J.T."/>
            <person name="Coppin C.W."/>
            <person name="Downes S.J."/>
            <person name="Duan G."/>
            <person name="Farnsworth C.A."/>
            <person name="Good R.T."/>
            <person name="Han L.B."/>
            <person name="Han Y.C."/>
            <person name="Hatje K."/>
            <person name="Horne I."/>
            <person name="Huang Y.P."/>
            <person name="Hughes D.S."/>
            <person name="Jacquin-Joly E."/>
            <person name="James W."/>
            <person name="Jhangiani S."/>
            <person name="Kollmar M."/>
            <person name="Kuwar S.S."/>
            <person name="Li S."/>
            <person name="Liu N.Y."/>
            <person name="Maibeche M.T."/>
            <person name="Miller J.R."/>
            <person name="Montagne N."/>
            <person name="Perry T."/>
            <person name="Qu J."/>
            <person name="Song S.V."/>
            <person name="Sutton G.G."/>
            <person name="Vogel H."/>
            <person name="Walenz B.P."/>
            <person name="Xu W."/>
            <person name="Zhang H.J."/>
            <person name="Zou Z."/>
            <person name="Batterham P."/>
            <person name="Edwards O.R."/>
            <person name="Feyereisen R."/>
            <person name="Gibbs R.A."/>
            <person name="Heckel D.G."/>
            <person name="McGrath A."/>
            <person name="Robin C."/>
            <person name="Scherer S.E."/>
            <person name="Worley K.C."/>
            <person name="Wu Y.D."/>
        </authorList>
    </citation>
    <scope>NUCLEOTIDE SEQUENCE [LARGE SCALE GENOMIC DNA]</scope>
    <source>
        <strain evidence="5">Harm_GR_Male_#8</strain>
        <tissue evidence="5">Whole organism</tissue>
    </source>
</reference>
<dbReference type="PANTHER" id="PTHR36688">
    <property type="entry name" value="ENDO/EXONUCLEASE/PHOSPHATASE DOMAIN-CONTAINING PROTEIN"/>
    <property type="match status" value="1"/>
</dbReference>
<accession>A0A2W1BHY7</accession>
<dbReference type="InterPro" id="IPR049483">
    <property type="entry name" value="FAF1_2-like_UAS"/>
</dbReference>
<evidence type="ECO:0000256" key="1">
    <source>
        <dbReference type="ARBA" id="ARBA00004496"/>
    </source>
</evidence>
<gene>
    <name evidence="5" type="primary">HaOG207825</name>
    <name evidence="5" type="ORF">B5X24_HaOG207825</name>
</gene>
<dbReference type="Gene3D" id="1.10.8.10">
    <property type="entry name" value="DNA helicase RuvA subunit, C-terminal domain"/>
    <property type="match status" value="1"/>
</dbReference>
<proteinExistence type="predicted"/>
<dbReference type="InterPro" id="IPR006577">
    <property type="entry name" value="UAS"/>
</dbReference>
<evidence type="ECO:0000256" key="2">
    <source>
        <dbReference type="ARBA" id="ARBA00022490"/>
    </source>
</evidence>
<dbReference type="InterPro" id="IPR036249">
    <property type="entry name" value="Thioredoxin-like_sf"/>
</dbReference>